<dbReference type="Pfam" id="PF06985">
    <property type="entry name" value="HET"/>
    <property type="match status" value="1"/>
</dbReference>
<comment type="caution">
    <text evidence="3">The sequence shown here is derived from an EMBL/GenBank/DDBJ whole genome shotgun (WGS) entry which is preliminary data.</text>
</comment>
<evidence type="ECO:0000259" key="2">
    <source>
        <dbReference type="Pfam" id="PF06985"/>
    </source>
</evidence>
<proteinExistence type="predicted"/>
<evidence type="ECO:0000313" key="4">
    <source>
        <dbReference type="Proteomes" id="UP001628179"/>
    </source>
</evidence>
<organism evidence="3 4">
    <name type="scientific">Madurella fahalii</name>
    <dbReference type="NCBI Taxonomy" id="1157608"/>
    <lineage>
        <taxon>Eukaryota</taxon>
        <taxon>Fungi</taxon>
        <taxon>Dikarya</taxon>
        <taxon>Ascomycota</taxon>
        <taxon>Pezizomycotina</taxon>
        <taxon>Sordariomycetes</taxon>
        <taxon>Sordariomycetidae</taxon>
        <taxon>Sordariales</taxon>
        <taxon>Sordariales incertae sedis</taxon>
        <taxon>Madurella</taxon>
    </lineage>
</organism>
<keyword evidence="4" id="KW-1185">Reference proteome</keyword>
<dbReference type="EMBL" id="BAAFSV010000002">
    <property type="protein sequence ID" value="GAB1312637.1"/>
    <property type="molecule type" value="Genomic_DNA"/>
</dbReference>
<accession>A0ABQ0G4E8</accession>
<feature type="compositionally biased region" description="Basic and acidic residues" evidence="1">
    <location>
        <begin position="19"/>
        <end position="30"/>
    </location>
</feature>
<reference evidence="3 4" key="1">
    <citation type="submission" date="2024-09" db="EMBL/GenBank/DDBJ databases">
        <title>Itraconazole resistance in Madurella fahalii resulting from another homologue of gene encoding cytochrome P450 14-alpha sterol demethylase (CYP51).</title>
        <authorList>
            <person name="Yoshioka I."/>
            <person name="Fahal A.H."/>
            <person name="Kaneko S."/>
            <person name="Yaguchi T."/>
        </authorList>
    </citation>
    <scope>NUCLEOTIDE SEQUENCE [LARGE SCALE GENOMIC DNA]</scope>
    <source>
        <strain evidence="3 4">IFM 68171</strain>
    </source>
</reference>
<protein>
    <recommendedName>
        <fullName evidence="2">Heterokaryon incompatibility domain-containing protein</fullName>
    </recommendedName>
</protein>
<dbReference type="InterPro" id="IPR010730">
    <property type="entry name" value="HET"/>
</dbReference>
<feature type="region of interest" description="Disordered" evidence="1">
    <location>
        <begin position="19"/>
        <end position="85"/>
    </location>
</feature>
<evidence type="ECO:0000256" key="1">
    <source>
        <dbReference type="SAM" id="MobiDB-lite"/>
    </source>
</evidence>
<dbReference type="GeneID" id="98173592"/>
<feature type="domain" description="Heterokaryon incompatibility" evidence="2">
    <location>
        <begin position="323"/>
        <end position="378"/>
    </location>
</feature>
<dbReference type="RefSeq" id="XP_070914370.1">
    <property type="nucleotide sequence ID" value="XM_071058269.1"/>
</dbReference>
<dbReference type="Proteomes" id="UP001628179">
    <property type="component" value="Unassembled WGS sequence"/>
</dbReference>
<gene>
    <name evidence="3" type="ORF">MFIFM68171_02847</name>
</gene>
<evidence type="ECO:0000313" key="3">
    <source>
        <dbReference type="EMBL" id="GAB1312637.1"/>
    </source>
</evidence>
<sequence>MDRQIDKRRLKFATRSRLFDHFRSERRADGPDPPSRTGTSAGETSRKGSESAPDPAASKSHRSSSEALTPTDKEALEDDGYYENPMSDENRACIKVWLQTEDEGNQDVEVRGEDYDTALERANKKFDEYKHHYFDGQWRIDSEEKAHEERDEEWFIHSTPVLEKDDPEHLCDMCRHIDFATLLTCRDLPGNNQPGPSTIELRALPRVLDEETRCSFCTLVRQGMQDLCTPEEINAARAARAARGTKNGKMRLSVLDDGPEYALRLEVELEGLAPRMVVQNAGTRTNRASTPRPLSSIASGPPALRLIDVEEDRIVAVATPCRYACLSYVWGGEVGTQLTSKTRSVLESTGGLTDPSIHLGQTLQDAIKVTKDIGLQYL</sequence>
<name>A0ABQ0G4E8_9PEZI</name>